<dbReference type="RefSeq" id="XP_013897450.1">
    <property type="nucleotide sequence ID" value="XM_014041996.1"/>
</dbReference>
<dbReference type="OrthoDB" id="409625at2759"/>
<dbReference type="Gene3D" id="3.10.450.40">
    <property type="match status" value="1"/>
</dbReference>
<dbReference type="AlphaFoldDB" id="A0A0D2MVS7"/>
<sequence length="227" mass="23522">MTRAKQAAQDKGNKRVAEEVDAAAEGAEEKPVAKRARATRGGGGDAEAGAKPEAVAEPDQEQLEEDQVEGGTAEEAADGEAGEEQGGDADAGAGDGDEQPAEDGGDGEAADDAAAVAPAAADAPTGDPITLGYRSFKSGQEAYHYVSTVLKNWHLGQPLNEYELVMLLDLLKKGHPRGEEKLAGGVQAVTVMETAVSGQTSRCFHIVRPGGAVEDFSYRKCLDAIFP</sequence>
<gene>
    <name evidence="2" type="ORF">MNEG_9530</name>
</gene>
<dbReference type="STRING" id="145388.A0A0D2MVS7"/>
<evidence type="ECO:0000313" key="2">
    <source>
        <dbReference type="EMBL" id="KIY98430.1"/>
    </source>
</evidence>
<dbReference type="GeneID" id="25742405"/>
<reference evidence="2 3" key="1">
    <citation type="journal article" date="2013" name="BMC Genomics">
        <title>Reconstruction of the lipid metabolism for the microalga Monoraphidium neglectum from its genome sequence reveals characteristics suitable for biofuel production.</title>
        <authorList>
            <person name="Bogen C."/>
            <person name="Al-Dilaimi A."/>
            <person name="Albersmeier A."/>
            <person name="Wichmann J."/>
            <person name="Grundmann M."/>
            <person name="Rupp O."/>
            <person name="Lauersen K.J."/>
            <person name="Blifernez-Klassen O."/>
            <person name="Kalinowski J."/>
            <person name="Goesmann A."/>
            <person name="Mussgnug J.H."/>
            <person name="Kruse O."/>
        </authorList>
    </citation>
    <scope>NUCLEOTIDE SEQUENCE [LARGE SCALE GENOMIC DNA]</scope>
    <source>
        <strain evidence="2 3">SAG 48.87</strain>
    </source>
</reference>
<keyword evidence="3" id="KW-1185">Reference proteome</keyword>
<protein>
    <submittedName>
        <fullName evidence="2">Uncharacterized protein</fullName>
    </submittedName>
</protein>
<accession>A0A0D2MVS7</accession>
<organism evidence="2 3">
    <name type="scientific">Monoraphidium neglectum</name>
    <dbReference type="NCBI Taxonomy" id="145388"/>
    <lineage>
        <taxon>Eukaryota</taxon>
        <taxon>Viridiplantae</taxon>
        <taxon>Chlorophyta</taxon>
        <taxon>core chlorophytes</taxon>
        <taxon>Chlorophyceae</taxon>
        <taxon>CS clade</taxon>
        <taxon>Sphaeropleales</taxon>
        <taxon>Selenastraceae</taxon>
        <taxon>Monoraphidium</taxon>
    </lineage>
</organism>
<feature type="non-terminal residue" evidence="2">
    <location>
        <position position="227"/>
    </location>
</feature>
<dbReference type="Proteomes" id="UP000054498">
    <property type="component" value="Unassembled WGS sequence"/>
</dbReference>
<evidence type="ECO:0000256" key="1">
    <source>
        <dbReference type="SAM" id="MobiDB-lite"/>
    </source>
</evidence>
<feature type="compositionally biased region" description="Low complexity" evidence="1">
    <location>
        <begin position="112"/>
        <end position="127"/>
    </location>
</feature>
<name>A0A0D2MVS7_9CHLO</name>
<feature type="compositionally biased region" description="Acidic residues" evidence="1">
    <location>
        <begin position="56"/>
        <end position="68"/>
    </location>
</feature>
<dbReference type="PANTHER" id="PTHR33415">
    <property type="entry name" value="PROTEIN EMBRYO DEFECTIVE 514"/>
    <property type="match status" value="1"/>
</dbReference>
<dbReference type="PANTHER" id="PTHR33415:SF12">
    <property type="entry name" value="PROTEIN EMBRYO DEFECTIVE 514"/>
    <property type="match status" value="1"/>
</dbReference>
<feature type="compositionally biased region" description="Acidic residues" evidence="1">
    <location>
        <begin position="75"/>
        <end position="87"/>
    </location>
</feature>
<dbReference type="KEGG" id="mng:MNEG_9530"/>
<evidence type="ECO:0000313" key="3">
    <source>
        <dbReference type="Proteomes" id="UP000054498"/>
    </source>
</evidence>
<feature type="region of interest" description="Disordered" evidence="1">
    <location>
        <begin position="1"/>
        <end position="127"/>
    </location>
</feature>
<dbReference type="Pfam" id="PF11523">
    <property type="entry name" value="DUF3223"/>
    <property type="match status" value="1"/>
</dbReference>
<dbReference type="EMBL" id="KK102188">
    <property type="protein sequence ID" value="KIY98430.1"/>
    <property type="molecule type" value="Genomic_DNA"/>
</dbReference>
<feature type="compositionally biased region" description="Acidic residues" evidence="1">
    <location>
        <begin position="95"/>
        <end position="111"/>
    </location>
</feature>
<dbReference type="InterPro" id="IPR044673">
    <property type="entry name" value="DCL-like"/>
</dbReference>
<proteinExistence type="predicted"/>